<dbReference type="EMBL" id="SLXO01000004">
    <property type="protein sequence ID" value="TCP35393.1"/>
    <property type="molecule type" value="Genomic_DNA"/>
</dbReference>
<reference evidence="6 7" key="1">
    <citation type="submission" date="2019-03" db="EMBL/GenBank/DDBJ databases">
        <title>Genomic Encyclopedia of Type Strains, Phase IV (KMG-IV): sequencing the most valuable type-strain genomes for metagenomic binning, comparative biology and taxonomic classification.</title>
        <authorList>
            <person name="Goeker M."/>
        </authorList>
    </citation>
    <scope>NUCLEOTIDE SEQUENCE [LARGE SCALE GENOMIC DNA]</scope>
    <source>
        <strain evidence="6 7">DSM 2132</strain>
    </source>
</reference>
<evidence type="ECO:0000256" key="4">
    <source>
        <dbReference type="ARBA" id="ARBA00022691"/>
    </source>
</evidence>
<dbReference type="PANTHER" id="PTHR43464">
    <property type="entry name" value="METHYLTRANSFERASE"/>
    <property type="match status" value="1"/>
</dbReference>
<dbReference type="NCBIfam" id="TIGR01983">
    <property type="entry name" value="UbiG"/>
    <property type="match status" value="1"/>
</dbReference>
<dbReference type="EC" id="2.1.1.222" evidence="5"/>
<feature type="binding site" evidence="5">
    <location>
        <position position="37"/>
    </location>
    <ligand>
        <name>S-adenosyl-L-methionine</name>
        <dbReference type="ChEBI" id="CHEBI:59789"/>
    </ligand>
</feature>
<dbReference type="InterPro" id="IPR029063">
    <property type="entry name" value="SAM-dependent_MTases_sf"/>
</dbReference>
<evidence type="ECO:0000256" key="2">
    <source>
        <dbReference type="ARBA" id="ARBA00022679"/>
    </source>
</evidence>
<dbReference type="GO" id="GO:0102208">
    <property type="term" value="F:2-polyprenyl-6-hydroxyphenol methylase activity"/>
    <property type="evidence" value="ECO:0007669"/>
    <property type="project" value="UniProtKB-EC"/>
</dbReference>
<dbReference type="UniPathway" id="UPA00232"/>
<feature type="binding site" evidence="5">
    <location>
        <position position="89"/>
    </location>
    <ligand>
        <name>S-adenosyl-L-methionine</name>
        <dbReference type="ChEBI" id="CHEBI:59789"/>
    </ligand>
</feature>
<comment type="catalytic activity">
    <reaction evidence="5">
        <text>a 3-demethylubiquinol + S-adenosyl-L-methionine = a ubiquinol + S-adenosyl-L-homocysteine + H(+)</text>
        <dbReference type="Rhea" id="RHEA:44380"/>
        <dbReference type="Rhea" id="RHEA-COMP:9566"/>
        <dbReference type="Rhea" id="RHEA-COMP:10914"/>
        <dbReference type="ChEBI" id="CHEBI:15378"/>
        <dbReference type="ChEBI" id="CHEBI:17976"/>
        <dbReference type="ChEBI" id="CHEBI:57856"/>
        <dbReference type="ChEBI" id="CHEBI:59789"/>
        <dbReference type="ChEBI" id="CHEBI:84422"/>
        <dbReference type="EC" id="2.1.1.64"/>
    </reaction>
</comment>
<sequence>MGSTVERREVEAFGRIAGQWWDPDGPMAPLHKLNPARLTFIRDRVGDHCACPRGTTAPFEGLRILDVGCGGGIVTEPMARLGARVTGLDASSEVIGAARAHAQAMGLKIDYRNMTAEALAEAGEQFDVVLALEILEHVADVDAFVAALRALTRPGGAVVVSTLNRTAKAFALGIVAAEYVLGWVDRGTHDWRKFIRPDDLAAALTDAGFCHPEWRGLSYDPLGDRWRLSNDLSVNYMGIAAG</sequence>
<dbReference type="SUPFAM" id="SSF53335">
    <property type="entry name" value="S-adenosyl-L-methionine-dependent methyltransferases"/>
    <property type="match status" value="1"/>
</dbReference>
<dbReference type="InParanoid" id="A0A4R2PIT4"/>
<comment type="function">
    <text evidence="5">O-methyltransferase that catalyzes the 2 O-methylation steps in the ubiquinone biosynthetic pathway.</text>
</comment>
<protein>
    <recommendedName>
        <fullName evidence="5">Ubiquinone biosynthesis O-methyltransferase</fullName>
    </recommendedName>
    <alternativeName>
        <fullName evidence="5">2-polyprenyl-6-hydroxyphenol methylase</fullName>
        <ecNumber evidence="5">2.1.1.222</ecNumber>
    </alternativeName>
    <alternativeName>
        <fullName evidence="5">3-demethylubiquinone 3-O-methyltransferase</fullName>
        <ecNumber evidence="5">2.1.1.64</ecNumber>
    </alternativeName>
</protein>
<keyword evidence="2 5" id="KW-0808">Transferase</keyword>
<keyword evidence="1 5" id="KW-0489">Methyltransferase</keyword>
<dbReference type="AlphaFoldDB" id="A0A4R2PIT4"/>
<dbReference type="InterPro" id="IPR010233">
    <property type="entry name" value="UbiG_MeTrfase"/>
</dbReference>
<feature type="binding site" evidence="5">
    <location>
        <position position="132"/>
    </location>
    <ligand>
        <name>S-adenosyl-L-methionine</name>
        <dbReference type="ChEBI" id="CHEBI:59789"/>
    </ligand>
</feature>
<comment type="catalytic activity">
    <reaction evidence="5">
        <text>a 3-(all-trans-polyprenyl)benzene-1,2-diol + S-adenosyl-L-methionine = a 2-methoxy-6-(all-trans-polyprenyl)phenol + S-adenosyl-L-homocysteine + H(+)</text>
        <dbReference type="Rhea" id="RHEA:31411"/>
        <dbReference type="Rhea" id="RHEA-COMP:9550"/>
        <dbReference type="Rhea" id="RHEA-COMP:9551"/>
        <dbReference type="ChEBI" id="CHEBI:15378"/>
        <dbReference type="ChEBI" id="CHEBI:57856"/>
        <dbReference type="ChEBI" id="CHEBI:59789"/>
        <dbReference type="ChEBI" id="CHEBI:62729"/>
        <dbReference type="ChEBI" id="CHEBI:62731"/>
        <dbReference type="EC" id="2.1.1.222"/>
    </reaction>
</comment>
<gene>
    <name evidence="5" type="primary">ubiG</name>
    <name evidence="6" type="ORF">EV659_104245</name>
</gene>
<dbReference type="Gene3D" id="3.40.50.150">
    <property type="entry name" value="Vaccinia Virus protein VP39"/>
    <property type="match status" value="1"/>
</dbReference>
<comment type="caution">
    <text evidence="6">The sequence shown here is derived from an EMBL/GenBank/DDBJ whole genome shotgun (WGS) entry which is preliminary data.</text>
</comment>
<evidence type="ECO:0000313" key="7">
    <source>
        <dbReference type="Proteomes" id="UP000295399"/>
    </source>
</evidence>
<dbReference type="OrthoDB" id="9801538at2"/>
<evidence type="ECO:0000313" key="6">
    <source>
        <dbReference type="EMBL" id="TCP35393.1"/>
    </source>
</evidence>
<dbReference type="CDD" id="cd02440">
    <property type="entry name" value="AdoMet_MTases"/>
    <property type="match status" value="1"/>
</dbReference>
<evidence type="ECO:0000256" key="3">
    <source>
        <dbReference type="ARBA" id="ARBA00022688"/>
    </source>
</evidence>
<comment type="pathway">
    <text evidence="5">Cofactor biosynthesis; ubiquinone biosynthesis.</text>
</comment>
<keyword evidence="3 5" id="KW-0831">Ubiquinone biosynthesis</keyword>
<feature type="binding site" evidence="5">
    <location>
        <position position="68"/>
    </location>
    <ligand>
        <name>S-adenosyl-L-methionine</name>
        <dbReference type="ChEBI" id="CHEBI:59789"/>
    </ligand>
</feature>
<keyword evidence="4 5" id="KW-0949">S-adenosyl-L-methionine</keyword>
<keyword evidence="6" id="KW-0830">Ubiquinone</keyword>
<accession>A0A4R2PIT4</accession>
<dbReference type="PANTHER" id="PTHR43464:SF19">
    <property type="entry name" value="UBIQUINONE BIOSYNTHESIS O-METHYLTRANSFERASE, MITOCHONDRIAL"/>
    <property type="match status" value="1"/>
</dbReference>
<dbReference type="FunCoup" id="A0A4R2PIT4">
    <property type="interactions" value="431"/>
</dbReference>
<keyword evidence="7" id="KW-1185">Reference proteome</keyword>
<dbReference type="HAMAP" id="MF_00472">
    <property type="entry name" value="UbiG"/>
    <property type="match status" value="1"/>
</dbReference>
<evidence type="ECO:0000256" key="1">
    <source>
        <dbReference type="ARBA" id="ARBA00022603"/>
    </source>
</evidence>
<dbReference type="GO" id="GO:0061542">
    <property type="term" value="F:3-demethylubiquinol 3-O-methyltransferase activity"/>
    <property type="evidence" value="ECO:0007669"/>
    <property type="project" value="UniProtKB-UniRule"/>
</dbReference>
<proteinExistence type="inferred from homology"/>
<dbReference type="GO" id="GO:0010420">
    <property type="term" value="F:polyprenyldihydroxybenzoate methyltransferase activity"/>
    <property type="evidence" value="ECO:0007669"/>
    <property type="project" value="InterPro"/>
</dbReference>
<dbReference type="Pfam" id="PF13489">
    <property type="entry name" value="Methyltransf_23"/>
    <property type="match status" value="1"/>
</dbReference>
<evidence type="ECO:0000256" key="5">
    <source>
        <dbReference type="HAMAP-Rule" id="MF_00472"/>
    </source>
</evidence>
<organism evidence="6 7">
    <name type="scientific">Rhodothalassium salexigens DSM 2132</name>
    <dbReference type="NCBI Taxonomy" id="1188247"/>
    <lineage>
        <taxon>Bacteria</taxon>
        <taxon>Pseudomonadati</taxon>
        <taxon>Pseudomonadota</taxon>
        <taxon>Alphaproteobacteria</taxon>
        <taxon>Rhodothalassiales</taxon>
        <taxon>Rhodothalassiaceae</taxon>
        <taxon>Rhodothalassium</taxon>
    </lineage>
</organism>
<dbReference type="Proteomes" id="UP000295399">
    <property type="component" value="Unassembled WGS sequence"/>
</dbReference>
<dbReference type="RefSeq" id="WP_132708286.1">
    <property type="nucleotide sequence ID" value="NZ_JACIGF010000004.1"/>
</dbReference>
<comment type="similarity">
    <text evidence="5">Belongs to the methyltransferase superfamily. UbiG/COQ3 family.</text>
</comment>
<dbReference type="GO" id="GO:0032259">
    <property type="term" value="P:methylation"/>
    <property type="evidence" value="ECO:0007669"/>
    <property type="project" value="UniProtKB-KW"/>
</dbReference>
<dbReference type="EC" id="2.1.1.64" evidence="5"/>
<name>A0A4R2PIT4_RHOSA</name>